<gene>
    <name evidence="1" type="ORF">LY89DRAFT_53279</name>
</gene>
<organism evidence="1 2">
    <name type="scientific">Mollisia scopiformis</name>
    <name type="common">Conifer needle endophyte fungus</name>
    <name type="synonym">Phialocephala scopiformis</name>
    <dbReference type="NCBI Taxonomy" id="149040"/>
    <lineage>
        <taxon>Eukaryota</taxon>
        <taxon>Fungi</taxon>
        <taxon>Dikarya</taxon>
        <taxon>Ascomycota</taxon>
        <taxon>Pezizomycotina</taxon>
        <taxon>Leotiomycetes</taxon>
        <taxon>Helotiales</taxon>
        <taxon>Mollisiaceae</taxon>
        <taxon>Mollisia</taxon>
    </lineage>
</organism>
<reference evidence="1 2" key="1">
    <citation type="submission" date="2015-10" db="EMBL/GenBank/DDBJ databases">
        <title>Full genome of DAOMC 229536 Phialocephala scopiformis, a fungal endophyte of spruce producing the potent anti-insectan compound rugulosin.</title>
        <authorList>
            <consortium name="DOE Joint Genome Institute"/>
            <person name="Walker A.K."/>
            <person name="Frasz S.L."/>
            <person name="Seifert K.A."/>
            <person name="Miller J.D."/>
            <person name="Mondo S.J."/>
            <person name="Labutti K."/>
            <person name="Lipzen A."/>
            <person name="Dockter R."/>
            <person name="Kennedy M."/>
            <person name="Grigoriev I.V."/>
            <person name="Spatafora J.W."/>
        </authorList>
    </citation>
    <scope>NUCLEOTIDE SEQUENCE [LARGE SCALE GENOMIC DNA]</scope>
    <source>
        <strain evidence="1 2">CBS 120377</strain>
    </source>
</reference>
<proteinExistence type="predicted"/>
<keyword evidence="2" id="KW-1185">Reference proteome</keyword>
<sequence length="81" mass="9184">MQKSSGERGFAKQLLTPWLGLALGAQRPRKVSLAAYMTNNPLRIQHFARQLDLRPIADICISEESRRGPQTYLGNCRVRQC</sequence>
<dbReference type="GeneID" id="28817817"/>
<dbReference type="EMBL" id="KQ947414">
    <property type="protein sequence ID" value="KUJ17426.1"/>
    <property type="molecule type" value="Genomic_DNA"/>
</dbReference>
<evidence type="ECO:0000313" key="1">
    <source>
        <dbReference type="EMBL" id="KUJ17426.1"/>
    </source>
</evidence>
<evidence type="ECO:0000313" key="2">
    <source>
        <dbReference type="Proteomes" id="UP000070700"/>
    </source>
</evidence>
<dbReference type="AlphaFoldDB" id="A0A194XB82"/>
<dbReference type="RefSeq" id="XP_018071781.1">
    <property type="nucleotide sequence ID" value="XM_018208091.1"/>
</dbReference>
<protein>
    <submittedName>
        <fullName evidence="1">Uncharacterized protein</fullName>
    </submittedName>
</protein>
<name>A0A194XB82_MOLSC</name>
<dbReference type="KEGG" id="psco:LY89DRAFT_53279"/>
<accession>A0A194XB82</accession>
<dbReference type="InParanoid" id="A0A194XB82"/>
<dbReference type="Proteomes" id="UP000070700">
    <property type="component" value="Unassembled WGS sequence"/>
</dbReference>